<evidence type="ECO:0000256" key="2">
    <source>
        <dbReference type="ARBA" id="ARBA00023315"/>
    </source>
</evidence>
<proteinExistence type="predicted"/>
<evidence type="ECO:0000313" key="4">
    <source>
        <dbReference type="EMBL" id="ANU75646.1"/>
    </source>
</evidence>
<evidence type="ECO:0000256" key="1">
    <source>
        <dbReference type="ARBA" id="ARBA00022679"/>
    </source>
</evidence>
<dbReference type="InterPro" id="IPR050680">
    <property type="entry name" value="YpeA/RimI_acetyltransf"/>
</dbReference>
<accession>A0A1C7I7N6</accession>
<keyword evidence="5" id="KW-1185">Reference proteome</keyword>
<dbReference type="EMBL" id="CP015405">
    <property type="protein sequence ID" value="ANU75646.1"/>
    <property type="molecule type" value="Genomic_DNA"/>
</dbReference>
<protein>
    <submittedName>
        <fullName evidence="4">N-acetyltransferase</fullName>
    </submittedName>
</protein>
<name>A0A1C7I7N6_9FIRM</name>
<reference evidence="4" key="1">
    <citation type="submission" date="2017-04" db="EMBL/GenBank/DDBJ databases">
        <title>Complete Genome Sequences of Twelve Strains of a Stable Defined Moderately Diverse Mouse Microbiota 2 (sDMDMm2).</title>
        <authorList>
            <person name="Uchimura Y."/>
            <person name="Wyss M."/>
            <person name="Brugiroux S."/>
            <person name="Limenitakis J.P."/>
            <person name="Stecher B."/>
            <person name="McCoy K.D."/>
            <person name="Macpherson A.J."/>
        </authorList>
    </citation>
    <scope>NUCLEOTIDE SEQUENCE</scope>
    <source>
        <strain evidence="4">YL58</strain>
    </source>
</reference>
<feature type="domain" description="N-acetyltransferase" evidence="3">
    <location>
        <begin position="43"/>
        <end position="207"/>
    </location>
</feature>
<dbReference type="Gene3D" id="3.40.630.30">
    <property type="match status" value="1"/>
</dbReference>
<dbReference type="Pfam" id="PF00583">
    <property type="entry name" value="Acetyltransf_1"/>
    <property type="match status" value="1"/>
</dbReference>
<dbReference type="InterPro" id="IPR016181">
    <property type="entry name" value="Acyl_CoA_acyltransferase"/>
</dbReference>
<dbReference type="PANTHER" id="PTHR43420">
    <property type="entry name" value="ACETYLTRANSFERASE"/>
    <property type="match status" value="1"/>
</dbReference>
<dbReference type="InterPro" id="IPR000182">
    <property type="entry name" value="GNAT_dom"/>
</dbReference>
<gene>
    <name evidence="4" type="ORF">A4V09_07625</name>
</gene>
<dbReference type="SUPFAM" id="SSF55729">
    <property type="entry name" value="Acyl-CoA N-acyltransferases (Nat)"/>
    <property type="match status" value="1"/>
</dbReference>
<dbReference type="OrthoDB" id="2352890at2"/>
<keyword evidence="2" id="KW-0012">Acyltransferase</keyword>
<keyword evidence="1" id="KW-0808">Transferase</keyword>
<organism evidence="4 5">
    <name type="scientific">Blautia pseudococcoides</name>
    <dbReference type="NCBI Taxonomy" id="1796616"/>
    <lineage>
        <taxon>Bacteria</taxon>
        <taxon>Bacillati</taxon>
        <taxon>Bacillota</taxon>
        <taxon>Clostridia</taxon>
        <taxon>Lachnospirales</taxon>
        <taxon>Lachnospiraceae</taxon>
        <taxon>Blautia</taxon>
    </lineage>
</organism>
<dbReference type="STRING" id="1796616.A4V09_07625"/>
<dbReference type="CDD" id="cd04301">
    <property type="entry name" value="NAT_SF"/>
    <property type="match status" value="1"/>
</dbReference>
<evidence type="ECO:0000313" key="5">
    <source>
        <dbReference type="Proteomes" id="UP000092574"/>
    </source>
</evidence>
<dbReference type="Proteomes" id="UP000092574">
    <property type="component" value="Chromosome"/>
</dbReference>
<dbReference type="PANTHER" id="PTHR43420:SF44">
    <property type="entry name" value="ACETYLTRANSFERASE YPEA"/>
    <property type="match status" value="1"/>
</dbReference>
<dbReference type="PROSITE" id="PS51186">
    <property type="entry name" value="GNAT"/>
    <property type="match status" value="1"/>
</dbReference>
<dbReference type="KEGG" id="byl:A4V09_07625"/>
<dbReference type="AlphaFoldDB" id="A0A1C7I7N6"/>
<dbReference type="RefSeq" id="WP_065541836.1">
    <property type="nucleotide sequence ID" value="NZ_CP015405.2"/>
</dbReference>
<dbReference type="GO" id="GO:0016747">
    <property type="term" value="F:acyltransferase activity, transferring groups other than amino-acyl groups"/>
    <property type="evidence" value="ECO:0007669"/>
    <property type="project" value="InterPro"/>
</dbReference>
<evidence type="ECO:0000259" key="3">
    <source>
        <dbReference type="PROSITE" id="PS51186"/>
    </source>
</evidence>
<sequence length="259" mass="30202">MTKREELIKLKPDNHDMRLKYYELVLKSSSLENLPGFSLPKGYRYVYYREGDKKDWIAIETSAREFVLPMEGEAAWEKYYAGKEKELEERMFFVETLDGEKVATATAFYEPRDLSGAGWLHWVAVKREYQRQGIAKALISHTLQRLKELGYPSIKIPTQTNTWVAAGMYLDFGFRPVPENAVNSREGYGILRTLTNHPALAAFEPVPYEEIWDSHMVEIEKKLREQYADLVHFRVLEENGQERILFCTQTGTGEWKKAF</sequence>